<sequence>MVEGECEIMEAIGGYFELELHKGEEYHKDAISLNTARNCFEYILLARNYKKVYIPYYTCEVMLQPLEKHHISYEFYSINELLEPIGITKLLPEEAFLYTNYFGLKQSCVEKLVTIYGTQLIVDNAQAFFASRIDGIDTFYSPRKFLGVSDGGYLYTDCCLNRDITYHYSYMRMQHLLQRIDEGAEQGYISFRYNDDALDYIPISKMSRLTCNILCGIDYEHIKKKRIDNFNILHEALLRNNLLNIDSLDLFECPMVYPYYVDDKTLRKKLIDNRIYIATYWPNVLKWCSEDMLEYELTNNIIALPIDQRYGREEMDYIIKLLA</sequence>
<dbReference type="InterPro" id="IPR015421">
    <property type="entry name" value="PyrdxlP-dep_Trfase_major"/>
</dbReference>
<accession>A0ABD4WBF4</accession>
<dbReference type="EMBL" id="JAQNRK010000001">
    <property type="protein sequence ID" value="MDC1792993.1"/>
    <property type="molecule type" value="Genomic_DNA"/>
</dbReference>
<reference evidence="1 2" key="1">
    <citation type="submission" date="2022-10" db="EMBL/GenBank/DDBJ databases">
        <title>Human gut microbiome strain richness.</title>
        <authorList>
            <person name="Chen-Liaw A."/>
        </authorList>
    </citation>
    <scope>NUCLEOTIDE SEQUENCE [LARGE SCALE GENOMIC DNA]</scope>
    <source>
        <strain evidence="1 2">D53st1_B1_D53t1_180928</strain>
    </source>
</reference>
<name>A0ABD4WBF4_BACUN</name>
<dbReference type="Gene3D" id="3.40.640.10">
    <property type="entry name" value="Type I PLP-dependent aspartate aminotransferase-like (Major domain)"/>
    <property type="match status" value="1"/>
</dbReference>
<gene>
    <name evidence="1" type="ORF">POY73_02450</name>
</gene>
<proteinExistence type="predicted"/>
<organism evidence="1 2">
    <name type="scientific">Bacteroides uniformis</name>
    <dbReference type="NCBI Taxonomy" id="820"/>
    <lineage>
        <taxon>Bacteria</taxon>
        <taxon>Pseudomonadati</taxon>
        <taxon>Bacteroidota</taxon>
        <taxon>Bacteroidia</taxon>
        <taxon>Bacteroidales</taxon>
        <taxon>Bacteroidaceae</taxon>
        <taxon>Bacteroides</taxon>
    </lineage>
</organism>
<dbReference type="Proteomes" id="UP001215818">
    <property type="component" value="Unassembled WGS sequence"/>
</dbReference>
<evidence type="ECO:0000313" key="2">
    <source>
        <dbReference type="Proteomes" id="UP001215818"/>
    </source>
</evidence>
<evidence type="ECO:0000313" key="1">
    <source>
        <dbReference type="EMBL" id="MDC1792993.1"/>
    </source>
</evidence>
<evidence type="ECO:0008006" key="3">
    <source>
        <dbReference type="Google" id="ProtNLM"/>
    </source>
</evidence>
<dbReference type="RefSeq" id="WP_229075291.1">
    <property type="nucleotide sequence ID" value="NZ_CAXKYG010000010.1"/>
</dbReference>
<dbReference type="InterPro" id="IPR015424">
    <property type="entry name" value="PyrdxlP-dep_Trfase"/>
</dbReference>
<dbReference type="SUPFAM" id="SSF53383">
    <property type="entry name" value="PLP-dependent transferases"/>
    <property type="match status" value="1"/>
</dbReference>
<dbReference type="AlphaFoldDB" id="A0ABD4WBF4"/>
<protein>
    <recommendedName>
        <fullName evidence="3">DegT/DnrJ/EryC1/StrS aminotransferase family protein</fullName>
    </recommendedName>
</protein>
<comment type="caution">
    <text evidence="1">The sequence shown here is derived from an EMBL/GenBank/DDBJ whole genome shotgun (WGS) entry which is preliminary data.</text>
</comment>